<dbReference type="PANTHER" id="PTHR41324:SF1">
    <property type="entry name" value="DUF2232 DOMAIN-CONTAINING PROTEIN"/>
    <property type="match status" value="1"/>
</dbReference>
<evidence type="ECO:0000313" key="2">
    <source>
        <dbReference type="EMBL" id="MDC3421096.1"/>
    </source>
</evidence>
<keyword evidence="1" id="KW-1133">Transmembrane helix</keyword>
<dbReference type="Proteomes" id="UP001145072">
    <property type="component" value="Unassembled WGS sequence"/>
</dbReference>
<dbReference type="AlphaFoldDB" id="A0A9X3WPB4"/>
<feature type="transmembrane region" description="Helical" evidence="1">
    <location>
        <begin position="100"/>
        <end position="122"/>
    </location>
</feature>
<feature type="transmembrane region" description="Helical" evidence="1">
    <location>
        <begin position="210"/>
        <end position="231"/>
    </location>
</feature>
<sequence length="312" mass="35914">MMDSKVVKEGIILAVVYIILLFLTLILPGSELITFFLLPIPFIIFTSRYEWKYSIIFIVLTLLLSMFISVLSLPIGIMAAIGGVMIGFAIKQNLSPYETWARGTVGFVLGLLFVFISIQGLFQVNLFEELKQMIDESLEMSNQMMKDFGFNPSVDVSEQIKQQMYDILNLIPYIMVMIAMVIGFLSQWVSYKVLNKLEKRKLSFPPFKRFALPKMMIWIYFFAYLFTMFSMQPDSMLYISVINIFHLVGFLLVLQGFSFIFFFAEKKGIPKAVPIIVMIFSFIIPVIGLYIIRILGIIDLGFSLKERLNNTK</sequence>
<gene>
    <name evidence="2" type="ORF">NC661_12025</name>
</gene>
<dbReference type="EMBL" id="JAMQJZ010000009">
    <property type="protein sequence ID" value="MDC3421096.1"/>
    <property type="molecule type" value="Genomic_DNA"/>
</dbReference>
<dbReference type="Pfam" id="PF09991">
    <property type="entry name" value="DUF2232"/>
    <property type="match status" value="1"/>
</dbReference>
<accession>A0A9X3WPB4</accession>
<keyword evidence="1" id="KW-0472">Membrane</keyword>
<protein>
    <submittedName>
        <fullName evidence="2">YybS family protein</fullName>
    </submittedName>
</protein>
<keyword evidence="1" id="KW-0812">Transmembrane</keyword>
<proteinExistence type="predicted"/>
<evidence type="ECO:0000313" key="3">
    <source>
        <dbReference type="Proteomes" id="UP001145072"/>
    </source>
</evidence>
<feature type="transmembrane region" description="Helical" evidence="1">
    <location>
        <begin position="275"/>
        <end position="298"/>
    </location>
</feature>
<feature type="transmembrane region" description="Helical" evidence="1">
    <location>
        <begin position="170"/>
        <end position="189"/>
    </location>
</feature>
<name>A0A9X3WPB4_9BACI</name>
<dbReference type="RefSeq" id="WP_259871844.1">
    <property type="nucleotide sequence ID" value="NZ_JAOALK010000059.1"/>
</dbReference>
<dbReference type="InterPro" id="IPR018710">
    <property type="entry name" value="DUF2232"/>
</dbReference>
<feature type="transmembrane region" description="Helical" evidence="1">
    <location>
        <begin position="55"/>
        <end position="88"/>
    </location>
</feature>
<comment type="caution">
    <text evidence="2">The sequence shown here is derived from an EMBL/GenBank/DDBJ whole genome shotgun (WGS) entry which is preliminary data.</text>
</comment>
<feature type="transmembrane region" description="Helical" evidence="1">
    <location>
        <begin position="237"/>
        <end position="263"/>
    </location>
</feature>
<feature type="transmembrane region" description="Helical" evidence="1">
    <location>
        <begin position="12"/>
        <end position="43"/>
    </location>
</feature>
<keyword evidence="3" id="KW-1185">Reference proteome</keyword>
<reference evidence="2" key="1">
    <citation type="submission" date="2022-06" db="EMBL/GenBank/DDBJ databases">
        <title>Aquibacillus sp. a new bacterium isolated from soil saline samples.</title>
        <authorList>
            <person name="Galisteo C."/>
            <person name="De La Haba R."/>
            <person name="Sanchez-Porro C."/>
            <person name="Ventosa A."/>
        </authorList>
    </citation>
    <scope>NUCLEOTIDE SEQUENCE</scope>
    <source>
        <strain evidence="2">JCM 12387</strain>
    </source>
</reference>
<dbReference type="PANTHER" id="PTHR41324">
    <property type="entry name" value="MEMBRANE PROTEIN-RELATED"/>
    <property type="match status" value="1"/>
</dbReference>
<organism evidence="2 3">
    <name type="scientific">Aquibacillus koreensis</name>
    <dbReference type="NCBI Taxonomy" id="279446"/>
    <lineage>
        <taxon>Bacteria</taxon>
        <taxon>Bacillati</taxon>
        <taxon>Bacillota</taxon>
        <taxon>Bacilli</taxon>
        <taxon>Bacillales</taxon>
        <taxon>Bacillaceae</taxon>
        <taxon>Aquibacillus</taxon>
    </lineage>
</organism>
<evidence type="ECO:0000256" key="1">
    <source>
        <dbReference type="SAM" id="Phobius"/>
    </source>
</evidence>